<accession>A0A377QZA4</accession>
<gene>
    <name evidence="2" type="ORF">NCTC13336_00950</name>
</gene>
<name>A0A377QZA4_9NEIS</name>
<evidence type="ECO:0000313" key="3">
    <source>
        <dbReference type="Proteomes" id="UP000254293"/>
    </source>
</evidence>
<dbReference type="Pfam" id="PF06097">
    <property type="entry name" value="DUF945"/>
    <property type="match status" value="1"/>
</dbReference>
<feature type="compositionally biased region" description="Low complexity" evidence="1">
    <location>
        <begin position="534"/>
        <end position="554"/>
    </location>
</feature>
<dbReference type="AlphaFoldDB" id="A0A377QZA4"/>
<keyword evidence="3" id="KW-1185">Reference proteome</keyword>
<organism evidence="2 3">
    <name type="scientific">Kingella potus</name>
    <dbReference type="NCBI Taxonomy" id="265175"/>
    <lineage>
        <taxon>Bacteria</taxon>
        <taxon>Pseudomonadati</taxon>
        <taxon>Pseudomonadota</taxon>
        <taxon>Betaproteobacteria</taxon>
        <taxon>Neisseriales</taxon>
        <taxon>Neisseriaceae</taxon>
        <taxon>Kingella</taxon>
    </lineage>
</organism>
<sequence length="554" mass="60275">MLAALASSDFVCVMKKKTIAGLSAAALAAALSGGMPYYFGGKAEKVLDGQYRLLQENSIVHVESRSYERGWFSSTETLVVRVKPSLLNNAANYLPDNLKTVLSEPVTVVNSIRHGPFAGGFAAARVQSEFRYAPESEKVLKRFFGDRVPITLTNTIGFDGAGRLNLDIPAFDYEELSGIALNWKGLSGQTDYAAGWKSFKSGYTAPFLHVKLADKGDIVLEDLQIGSDTHEGAGALALGSSNFKLGRLSLQWQQGIDYNIRLNELANLVTDLQIGAFINPTGTIPPSKITVEKLSFDTRMNEENGWANSEGRFRFDKLAYGDDNYGPLDISVAAEHLHTESLLAFKNKLAELAAKNMSEEEIRAALLDTARNEASGLFTGNPQIKLRAFDFTLPQGKIHADGEIVFNGLTRSDLDDIASILKKTQADFKFSIPEPLLESIAVSRARSLFTVNPEDEAEGTADIEDIHETLRAMVRSTVNSMAADGYLKLDDDDISTRIQLAGGKLTMNGKVLESEPDFYDEEAYGEETGEADAEAQPAETADAAEAEQAAPQSR</sequence>
<dbReference type="InterPro" id="IPR010352">
    <property type="entry name" value="DUF945"/>
</dbReference>
<dbReference type="EMBL" id="UGJJ01000001">
    <property type="protein sequence ID" value="STR00734.1"/>
    <property type="molecule type" value="Genomic_DNA"/>
</dbReference>
<reference evidence="2 3" key="1">
    <citation type="submission" date="2018-06" db="EMBL/GenBank/DDBJ databases">
        <authorList>
            <consortium name="Pathogen Informatics"/>
            <person name="Doyle S."/>
        </authorList>
    </citation>
    <scope>NUCLEOTIDE SEQUENCE [LARGE SCALE GENOMIC DNA]</scope>
    <source>
        <strain evidence="2 3">NCTC13336</strain>
    </source>
</reference>
<evidence type="ECO:0000313" key="2">
    <source>
        <dbReference type="EMBL" id="STR00734.1"/>
    </source>
</evidence>
<proteinExistence type="predicted"/>
<dbReference type="Proteomes" id="UP000254293">
    <property type="component" value="Unassembled WGS sequence"/>
</dbReference>
<protein>
    <submittedName>
        <fullName evidence="2">Bacterial protein of uncharacterized function (DUF945)</fullName>
    </submittedName>
</protein>
<feature type="region of interest" description="Disordered" evidence="1">
    <location>
        <begin position="512"/>
        <end position="554"/>
    </location>
</feature>
<feature type="compositionally biased region" description="Acidic residues" evidence="1">
    <location>
        <begin position="514"/>
        <end position="533"/>
    </location>
</feature>
<evidence type="ECO:0000256" key="1">
    <source>
        <dbReference type="SAM" id="MobiDB-lite"/>
    </source>
</evidence>